<sequence length="47" mass="5269">MSVRDYAVYLAEVNHGVYDDDCDVCCTEPCECGAPDPDFEYESWAGK</sequence>
<organism evidence="1">
    <name type="scientific">Siphoviridae sp. ctGkF2</name>
    <dbReference type="NCBI Taxonomy" id="2827823"/>
    <lineage>
        <taxon>Viruses</taxon>
        <taxon>Duplodnaviria</taxon>
        <taxon>Heunggongvirae</taxon>
        <taxon>Uroviricota</taxon>
        <taxon>Caudoviricetes</taxon>
    </lineage>
</organism>
<dbReference type="EMBL" id="BK032847">
    <property type="protein sequence ID" value="DAF64013.1"/>
    <property type="molecule type" value="Genomic_DNA"/>
</dbReference>
<evidence type="ECO:0000313" key="1">
    <source>
        <dbReference type="EMBL" id="DAF64013.1"/>
    </source>
</evidence>
<name>A0A8S5TL38_9CAUD</name>
<reference evidence="1" key="1">
    <citation type="journal article" date="2021" name="Proc. Natl. Acad. Sci. U.S.A.">
        <title>A Catalog of Tens of Thousands of Viruses from Human Metagenomes Reveals Hidden Associations with Chronic Diseases.</title>
        <authorList>
            <person name="Tisza M.J."/>
            <person name="Buck C.B."/>
        </authorList>
    </citation>
    <scope>NUCLEOTIDE SEQUENCE</scope>
    <source>
        <strain evidence="1">CtGkF2</strain>
    </source>
</reference>
<accession>A0A8S5TL38</accession>
<proteinExistence type="predicted"/>
<protein>
    <submittedName>
        <fullName evidence="1">Uncharacterized protein</fullName>
    </submittedName>
</protein>